<dbReference type="EMBL" id="FNCK01000001">
    <property type="protein sequence ID" value="SDF90185.1"/>
    <property type="molecule type" value="Genomic_DNA"/>
</dbReference>
<dbReference type="GO" id="GO:0008168">
    <property type="term" value="F:methyltransferase activity"/>
    <property type="evidence" value="ECO:0007669"/>
    <property type="project" value="UniProtKB-KW"/>
</dbReference>
<dbReference type="OrthoDB" id="9804312at2"/>
<proteinExistence type="predicted"/>
<accession>A0A1G7PVE8</accession>
<evidence type="ECO:0000256" key="1">
    <source>
        <dbReference type="ARBA" id="ARBA00022679"/>
    </source>
</evidence>
<reference evidence="3 4" key="1">
    <citation type="submission" date="2016-10" db="EMBL/GenBank/DDBJ databases">
        <authorList>
            <person name="de Groot N.N."/>
        </authorList>
    </citation>
    <scope>NUCLEOTIDE SEQUENCE [LARGE SCALE GENOMIC DNA]</scope>
    <source>
        <strain evidence="3 4">ATCC BAA-466</strain>
    </source>
</reference>
<evidence type="ECO:0000313" key="4">
    <source>
        <dbReference type="Proteomes" id="UP000199708"/>
    </source>
</evidence>
<organism evidence="3 4">
    <name type="scientific">Facklamia miroungae</name>
    <dbReference type="NCBI Taxonomy" id="120956"/>
    <lineage>
        <taxon>Bacteria</taxon>
        <taxon>Bacillati</taxon>
        <taxon>Bacillota</taxon>
        <taxon>Bacilli</taxon>
        <taxon>Lactobacillales</taxon>
        <taxon>Aerococcaceae</taxon>
        <taxon>Facklamia</taxon>
    </lineage>
</organism>
<protein>
    <submittedName>
        <fullName evidence="3">Methyltransferase domain-containing protein</fullName>
    </submittedName>
</protein>
<dbReference type="STRING" id="120956.SAMN05421791_101388"/>
<dbReference type="Pfam" id="PF13649">
    <property type="entry name" value="Methyltransf_25"/>
    <property type="match status" value="1"/>
</dbReference>
<sequence>MTSFLEEYYTDIIAEEQRFCSQSGKVEFLTTLKYIEDYLKPNAKILEIGAGTGQYSLYLSRKGYDVTAVELVQKNIDVLKSKLTAEDNLRIEQGNALKLDFLLDETYDLILLLGPMYHLYSQTDRIQALEQAKKRLKPQGIMMVAYIMNESTIVQWALKGDGSNFKDILAKGMLTEDFHCLSQEKDIFQMIRIEEINALNDSCHLQREKLVATDLFTHYIESTVDNYDSETFNHYLNYHYAICERQELVGASNHVLDIVRFKT</sequence>
<gene>
    <name evidence="3" type="ORF">SAMN05421791_101388</name>
</gene>
<evidence type="ECO:0000313" key="3">
    <source>
        <dbReference type="EMBL" id="SDF90185.1"/>
    </source>
</evidence>
<dbReference type="Gene3D" id="3.40.50.150">
    <property type="entry name" value="Vaccinia Virus protein VP39"/>
    <property type="match status" value="1"/>
</dbReference>
<dbReference type="Proteomes" id="UP000199708">
    <property type="component" value="Unassembled WGS sequence"/>
</dbReference>
<evidence type="ECO:0000259" key="2">
    <source>
        <dbReference type="Pfam" id="PF13649"/>
    </source>
</evidence>
<dbReference type="AlphaFoldDB" id="A0A1G7PVE8"/>
<dbReference type="SUPFAM" id="SSF53335">
    <property type="entry name" value="S-adenosyl-L-methionine-dependent methyltransferases"/>
    <property type="match status" value="1"/>
</dbReference>
<dbReference type="PANTHER" id="PTHR43861">
    <property type="entry name" value="TRANS-ACONITATE 2-METHYLTRANSFERASE-RELATED"/>
    <property type="match status" value="1"/>
</dbReference>
<dbReference type="InterPro" id="IPR041698">
    <property type="entry name" value="Methyltransf_25"/>
</dbReference>
<dbReference type="InterPro" id="IPR029063">
    <property type="entry name" value="SAM-dependent_MTases_sf"/>
</dbReference>
<keyword evidence="4" id="KW-1185">Reference proteome</keyword>
<keyword evidence="1 3" id="KW-0808">Transferase</keyword>
<dbReference type="CDD" id="cd02440">
    <property type="entry name" value="AdoMet_MTases"/>
    <property type="match status" value="1"/>
</dbReference>
<dbReference type="RefSeq" id="WP_090289077.1">
    <property type="nucleotide sequence ID" value="NZ_FNCK01000001.1"/>
</dbReference>
<keyword evidence="3" id="KW-0489">Methyltransferase</keyword>
<name>A0A1G7PVE8_9LACT</name>
<dbReference type="GO" id="GO:0032259">
    <property type="term" value="P:methylation"/>
    <property type="evidence" value="ECO:0007669"/>
    <property type="project" value="UniProtKB-KW"/>
</dbReference>
<feature type="domain" description="Methyltransferase" evidence="2">
    <location>
        <begin position="45"/>
        <end position="140"/>
    </location>
</feature>